<evidence type="ECO:0000256" key="2">
    <source>
        <dbReference type="ARBA" id="ARBA00007362"/>
    </source>
</evidence>
<dbReference type="Proteomes" id="UP000286598">
    <property type="component" value="Unassembled WGS sequence"/>
</dbReference>
<gene>
    <name evidence="8" type="ORF">DW060_11580</name>
</gene>
<dbReference type="Pfam" id="PF00892">
    <property type="entry name" value="EamA"/>
    <property type="match status" value="2"/>
</dbReference>
<dbReference type="InterPro" id="IPR000620">
    <property type="entry name" value="EamA_dom"/>
</dbReference>
<feature type="transmembrane region" description="Helical" evidence="6">
    <location>
        <begin position="250"/>
        <end position="267"/>
    </location>
</feature>
<proteinExistence type="inferred from homology"/>
<dbReference type="PANTHER" id="PTHR32322">
    <property type="entry name" value="INNER MEMBRANE TRANSPORTER"/>
    <property type="match status" value="1"/>
</dbReference>
<dbReference type="PROSITE" id="PS51257">
    <property type="entry name" value="PROKAR_LIPOPROTEIN"/>
    <property type="match status" value="1"/>
</dbReference>
<feature type="transmembrane region" description="Helical" evidence="6">
    <location>
        <begin position="99"/>
        <end position="118"/>
    </location>
</feature>
<comment type="subcellular location">
    <subcellularLocation>
        <location evidence="1">Membrane</location>
        <topology evidence="1">Multi-pass membrane protein</topology>
    </subcellularLocation>
</comment>
<feature type="transmembrane region" description="Helical" evidence="6">
    <location>
        <begin position="7"/>
        <end position="27"/>
    </location>
</feature>
<feature type="domain" description="EamA" evidence="7">
    <location>
        <begin position="156"/>
        <end position="292"/>
    </location>
</feature>
<evidence type="ECO:0000256" key="1">
    <source>
        <dbReference type="ARBA" id="ARBA00004141"/>
    </source>
</evidence>
<evidence type="ECO:0000259" key="7">
    <source>
        <dbReference type="Pfam" id="PF00892"/>
    </source>
</evidence>
<dbReference type="PANTHER" id="PTHR32322:SF2">
    <property type="entry name" value="EAMA DOMAIN-CONTAINING PROTEIN"/>
    <property type="match status" value="1"/>
</dbReference>
<dbReference type="OrthoDB" id="9811486at2"/>
<feature type="transmembrane region" description="Helical" evidence="6">
    <location>
        <begin position="127"/>
        <end position="147"/>
    </location>
</feature>
<evidence type="ECO:0000256" key="6">
    <source>
        <dbReference type="SAM" id="Phobius"/>
    </source>
</evidence>
<reference evidence="8 9" key="1">
    <citation type="submission" date="2018-08" db="EMBL/GenBank/DDBJ databases">
        <title>A genome reference for cultivated species of the human gut microbiota.</title>
        <authorList>
            <person name="Zou Y."/>
            <person name="Xue W."/>
            <person name="Luo G."/>
        </authorList>
    </citation>
    <scope>NUCLEOTIDE SEQUENCE [LARGE SCALE GENOMIC DNA]</scope>
    <source>
        <strain evidence="8 9">AF42-9</strain>
    </source>
</reference>
<evidence type="ECO:0000313" key="9">
    <source>
        <dbReference type="Proteomes" id="UP000286598"/>
    </source>
</evidence>
<organism evidence="8 9">
    <name type="scientific">Leyella stercorea</name>
    <dbReference type="NCBI Taxonomy" id="363265"/>
    <lineage>
        <taxon>Bacteria</taxon>
        <taxon>Pseudomonadati</taxon>
        <taxon>Bacteroidota</taxon>
        <taxon>Bacteroidia</taxon>
        <taxon>Bacteroidales</taxon>
        <taxon>Prevotellaceae</taxon>
        <taxon>Leyella</taxon>
    </lineage>
</organism>
<feature type="domain" description="EamA" evidence="7">
    <location>
        <begin position="8"/>
        <end position="141"/>
    </location>
</feature>
<evidence type="ECO:0000256" key="4">
    <source>
        <dbReference type="ARBA" id="ARBA00022989"/>
    </source>
</evidence>
<evidence type="ECO:0000313" key="8">
    <source>
        <dbReference type="EMBL" id="RHK47863.1"/>
    </source>
</evidence>
<dbReference type="AlphaFoldDB" id="A0A3R6J8K5"/>
<dbReference type="InterPro" id="IPR050638">
    <property type="entry name" value="AA-Vitamin_Transporters"/>
</dbReference>
<protein>
    <submittedName>
        <fullName evidence="8">DMT family transporter</fullName>
    </submittedName>
</protein>
<keyword evidence="9" id="KW-1185">Reference proteome</keyword>
<name>A0A3R6J8K5_9BACT</name>
<feature type="transmembrane region" description="Helical" evidence="6">
    <location>
        <begin position="220"/>
        <end position="238"/>
    </location>
</feature>
<sequence length="305" mass="33294">MQNKRVLIAHLAILSACAIWGLMAPIGKDAMLSGVDNLNMVYLRALGGAVFFWITSLFTKHEHVPLKDIFVLCGAGVFGLVCNQCCFTIGLSITTPSNAAIVTTSLPIFAMIFAALILKEPITGRKALGVGVGCSGAVILIASTAVANDSRIGDIRGDLLCVAAQMSFALYLSLYRDILKRYSPITMSKWMFTWATILLTPFLGSHAASTDWQAVSLKTWLETGFVVFFGTYIAYLCMQTAQRTLRPTVVSIYNYMQPVVAVSVSIACGMCLFTWKQAVAVVLVFSGVWLVIKSKSRRDMESKHY</sequence>
<feature type="transmembrane region" description="Helical" evidence="6">
    <location>
        <begin position="190"/>
        <end position="208"/>
    </location>
</feature>
<feature type="transmembrane region" description="Helical" evidence="6">
    <location>
        <begin position="159"/>
        <end position="178"/>
    </location>
</feature>
<keyword evidence="3 6" id="KW-0812">Transmembrane</keyword>
<keyword evidence="4 6" id="KW-1133">Transmembrane helix</keyword>
<dbReference type="SUPFAM" id="SSF103481">
    <property type="entry name" value="Multidrug resistance efflux transporter EmrE"/>
    <property type="match status" value="2"/>
</dbReference>
<accession>A0A3R6J8K5</accession>
<evidence type="ECO:0000256" key="3">
    <source>
        <dbReference type="ARBA" id="ARBA00022692"/>
    </source>
</evidence>
<keyword evidence="5 6" id="KW-0472">Membrane</keyword>
<comment type="similarity">
    <text evidence="2">Belongs to the EamA transporter family.</text>
</comment>
<dbReference type="InterPro" id="IPR037185">
    <property type="entry name" value="EmrE-like"/>
</dbReference>
<dbReference type="GO" id="GO:0016020">
    <property type="term" value="C:membrane"/>
    <property type="evidence" value="ECO:0007669"/>
    <property type="project" value="UniProtKB-SubCell"/>
</dbReference>
<feature type="transmembrane region" description="Helical" evidence="6">
    <location>
        <begin position="39"/>
        <end position="58"/>
    </location>
</feature>
<evidence type="ECO:0000256" key="5">
    <source>
        <dbReference type="ARBA" id="ARBA00023136"/>
    </source>
</evidence>
<feature type="transmembrane region" description="Helical" evidence="6">
    <location>
        <begin position="273"/>
        <end position="292"/>
    </location>
</feature>
<comment type="caution">
    <text evidence="8">The sequence shown here is derived from an EMBL/GenBank/DDBJ whole genome shotgun (WGS) entry which is preliminary data.</text>
</comment>
<dbReference type="EMBL" id="QRNO01000078">
    <property type="protein sequence ID" value="RHK47863.1"/>
    <property type="molecule type" value="Genomic_DNA"/>
</dbReference>
<feature type="transmembrane region" description="Helical" evidence="6">
    <location>
        <begin position="70"/>
        <end position="93"/>
    </location>
</feature>